<dbReference type="PRINTS" id="PR00837">
    <property type="entry name" value="V5TPXLIKE"/>
</dbReference>
<gene>
    <name evidence="4" type="ORF">HERILL_LOCUS422</name>
</gene>
<feature type="domain" description="SCP" evidence="3">
    <location>
        <begin position="6"/>
        <end position="132"/>
    </location>
</feature>
<evidence type="ECO:0000256" key="2">
    <source>
        <dbReference type="ARBA" id="ARBA00022525"/>
    </source>
</evidence>
<dbReference type="PROSITE" id="PS01009">
    <property type="entry name" value="CRISP_1"/>
    <property type="match status" value="2"/>
</dbReference>
<dbReference type="OrthoDB" id="337038at2759"/>
<accession>A0A7R8UAC1</accession>
<dbReference type="InterPro" id="IPR002413">
    <property type="entry name" value="V5_allergen-like"/>
</dbReference>
<name>A0A7R8UAC1_HERIL</name>
<dbReference type="Gene3D" id="3.40.33.10">
    <property type="entry name" value="CAP"/>
    <property type="match status" value="2"/>
</dbReference>
<dbReference type="InterPro" id="IPR001283">
    <property type="entry name" value="CRISP-related"/>
</dbReference>
<evidence type="ECO:0000256" key="1">
    <source>
        <dbReference type="ARBA" id="ARBA00004613"/>
    </source>
</evidence>
<dbReference type="AlphaFoldDB" id="A0A7R8UAC1"/>
<dbReference type="Pfam" id="PF00188">
    <property type="entry name" value="CAP"/>
    <property type="match status" value="2"/>
</dbReference>
<reference evidence="4 5" key="1">
    <citation type="submission" date="2020-11" db="EMBL/GenBank/DDBJ databases">
        <authorList>
            <person name="Wallbank WR R."/>
            <person name="Pardo Diaz C."/>
            <person name="Kozak K."/>
            <person name="Martin S."/>
            <person name="Jiggins C."/>
            <person name="Moest M."/>
            <person name="Warren A I."/>
            <person name="Generalovic N T."/>
            <person name="Byers J.R.P. K."/>
            <person name="Montejo-Kovacevich G."/>
            <person name="Yen C E."/>
        </authorList>
    </citation>
    <scope>NUCLEOTIDE SEQUENCE [LARGE SCALE GENOMIC DNA]</scope>
</reference>
<dbReference type="SUPFAM" id="SSF55797">
    <property type="entry name" value="PR-1-like"/>
    <property type="match status" value="2"/>
</dbReference>
<keyword evidence="5" id="KW-1185">Reference proteome</keyword>
<organism evidence="4 5">
    <name type="scientific">Hermetia illucens</name>
    <name type="common">Black soldier fly</name>
    <dbReference type="NCBI Taxonomy" id="343691"/>
    <lineage>
        <taxon>Eukaryota</taxon>
        <taxon>Metazoa</taxon>
        <taxon>Ecdysozoa</taxon>
        <taxon>Arthropoda</taxon>
        <taxon>Hexapoda</taxon>
        <taxon>Insecta</taxon>
        <taxon>Pterygota</taxon>
        <taxon>Neoptera</taxon>
        <taxon>Endopterygota</taxon>
        <taxon>Diptera</taxon>
        <taxon>Brachycera</taxon>
        <taxon>Stratiomyomorpha</taxon>
        <taxon>Stratiomyidae</taxon>
        <taxon>Hermetiinae</taxon>
        <taxon>Hermetia</taxon>
    </lineage>
</organism>
<protein>
    <recommendedName>
        <fullName evidence="3">SCP domain-containing protein</fullName>
    </recommendedName>
</protein>
<dbReference type="EMBL" id="LR899009">
    <property type="protein sequence ID" value="CAD7077045.1"/>
    <property type="molecule type" value="Genomic_DNA"/>
</dbReference>
<dbReference type="CDD" id="cd05382">
    <property type="entry name" value="CAP_GAPR1-like"/>
    <property type="match status" value="2"/>
</dbReference>
<feature type="domain" description="SCP" evidence="3">
    <location>
        <begin position="163"/>
        <end position="293"/>
    </location>
</feature>
<dbReference type="PANTHER" id="PTHR10334">
    <property type="entry name" value="CYSTEINE-RICH SECRETORY PROTEIN-RELATED"/>
    <property type="match status" value="1"/>
</dbReference>
<dbReference type="PRINTS" id="PR00838">
    <property type="entry name" value="V5ALLERGEN"/>
</dbReference>
<dbReference type="FunFam" id="3.40.33.10:FF:000010">
    <property type="entry name" value="Predicted protein"/>
    <property type="match status" value="2"/>
</dbReference>
<sequence length="304" mass="34854">MESPTQFEEECLAEHNRIRAIHGAPPLVLDRNLSDFAEEWAKVLLQKNTMEHREGHNYGENIYMASGKDVDGTIPVQAWYKEIKDYNFKKALFSPNTGHFTQLVWKNTTKLGVGRARSCLSSKCSDQENFESARAIAFSEPPMLQLSQAKAIAISEPQIPELFFENECLAEHNRLRARHGCPPLQLNYGLCRFAGEWAQYLADHNEFRHRPNNQFGENLYWASGSNVTGEDVVDNWYNEIKFYDFDHPGFSEKTGHFTQVVWKSSRRLGVAIARRGSSTWVVANYDPPGNYSGQFKDNVPRPRF</sequence>
<evidence type="ECO:0000313" key="4">
    <source>
        <dbReference type="EMBL" id="CAD7077045.1"/>
    </source>
</evidence>
<comment type="subcellular location">
    <subcellularLocation>
        <location evidence="1">Secreted</location>
    </subcellularLocation>
</comment>
<dbReference type="InterPro" id="IPR035940">
    <property type="entry name" value="CAP_sf"/>
</dbReference>
<evidence type="ECO:0000259" key="3">
    <source>
        <dbReference type="SMART" id="SM00198"/>
    </source>
</evidence>
<keyword evidence="2" id="KW-0964">Secreted</keyword>
<dbReference type="SMART" id="SM00198">
    <property type="entry name" value="SCP"/>
    <property type="match status" value="2"/>
</dbReference>
<proteinExistence type="predicted"/>
<dbReference type="InterPro" id="IPR034113">
    <property type="entry name" value="SCP_GAPR1-like"/>
</dbReference>
<dbReference type="Proteomes" id="UP000594454">
    <property type="component" value="Chromosome 1"/>
</dbReference>
<dbReference type="InterPro" id="IPR018244">
    <property type="entry name" value="Allrgn_V5/Tpx1_CS"/>
</dbReference>
<dbReference type="GO" id="GO:0005576">
    <property type="term" value="C:extracellular region"/>
    <property type="evidence" value="ECO:0007669"/>
    <property type="project" value="UniProtKB-SubCell"/>
</dbReference>
<dbReference type="InParanoid" id="A0A7R8UAC1"/>
<dbReference type="InterPro" id="IPR014044">
    <property type="entry name" value="CAP_dom"/>
</dbReference>
<evidence type="ECO:0000313" key="5">
    <source>
        <dbReference type="Proteomes" id="UP000594454"/>
    </source>
</evidence>